<dbReference type="PANTHER" id="PTHR11647">
    <property type="entry name" value="HYDRANTOINASE/DIHYDROPYRIMIDINASE FAMILY MEMBER"/>
    <property type="match status" value="1"/>
</dbReference>
<organism evidence="2">
    <name type="scientific">hydrocarbon metagenome</name>
    <dbReference type="NCBI Taxonomy" id="938273"/>
    <lineage>
        <taxon>unclassified sequences</taxon>
        <taxon>metagenomes</taxon>
        <taxon>ecological metagenomes</taxon>
    </lineage>
</organism>
<dbReference type="GO" id="GO:0016491">
    <property type="term" value="F:oxidoreductase activity"/>
    <property type="evidence" value="ECO:0007669"/>
    <property type="project" value="UniProtKB-KW"/>
</dbReference>
<dbReference type="Pfam" id="PF07969">
    <property type="entry name" value="Amidohydro_3"/>
    <property type="match status" value="1"/>
</dbReference>
<accession>A0A0W8F9M9</accession>
<gene>
    <name evidence="2" type="ORF">ASZ90_012749</name>
</gene>
<dbReference type="EC" id="1.2.99.5" evidence="2"/>
<dbReference type="SUPFAM" id="SSF51556">
    <property type="entry name" value="Metallo-dependent hydrolases"/>
    <property type="match status" value="1"/>
</dbReference>
<dbReference type="PANTHER" id="PTHR11647:SF1">
    <property type="entry name" value="COLLAPSIN RESPONSE MEDIATOR PROTEIN"/>
    <property type="match status" value="1"/>
</dbReference>
<dbReference type="Gene3D" id="3.20.20.140">
    <property type="entry name" value="Metal-dependent hydrolases"/>
    <property type="match status" value="1"/>
</dbReference>
<dbReference type="NCBIfam" id="TIGR03121">
    <property type="entry name" value="one_C_dehyd_A"/>
    <property type="match status" value="1"/>
</dbReference>
<keyword evidence="2" id="KW-0560">Oxidoreductase</keyword>
<dbReference type="Gene3D" id="2.30.40.10">
    <property type="entry name" value="Urease, subunit C, domain 1"/>
    <property type="match status" value="2"/>
</dbReference>
<evidence type="ECO:0000313" key="2">
    <source>
        <dbReference type="EMBL" id="KUG17577.1"/>
    </source>
</evidence>
<sequence length="594" mass="66210">MAANSTKTMIIKNGYLFDPLNAIDGEVKDIFIREGKVVSSLSGPEAKDATVIDARGKTVMPGGVDAHSHVAGTKVNAGRLMRPEDHYKSVRKKTDITHSGSGYTVPSVYKQGYDYAAMGYTTVFEAAMPPLEARHTHEEMRATPILDMGAYMVFGNNWFVMRYLKDGDIEKAAAYVAWMMRTHKAYGIKCVNPAGVENWGWAKNVKGLDEPNIHFEVTSREIIRGLAEVNELLGLPMSLHLHANNLGHPGNWETARDSLMITSSLEPNSKTELEWAQTRESAKRKQTVYLAHAQFSSYGGSSWRDFCSGAPDLAKYINQTENVVIDSGSVPFGPATTMTGDGPAQHDLYMLTGQKWSNCDIEMECGSGVLSLMYLKSSPVHATMWAIGLEVLLLIDDPWKTIMTTDHPNGGLFSQYPQVIAWLMSKKARDDTAKECHKWAYDKSSLGGVDREMSLYDIAILTRANSARTIGMAHRKGHLGVGADGDVTIYDIDPGNLNVNDPSYIVSRFSRPDFTIKDGQIVARKGEIVYVPEGRRYYCQPHMDEDVEKDMMRDVRDWFKYYTVGFANYPVPDKYLKNPVPIPVNMPMEAVARR</sequence>
<dbReference type="InterPro" id="IPR011059">
    <property type="entry name" value="Metal-dep_hydrolase_composite"/>
</dbReference>
<dbReference type="PIRSF" id="PIRSF006453">
    <property type="entry name" value="FwdA"/>
    <property type="match status" value="1"/>
</dbReference>
<evidence type="ECO:0000259" key="1">
    <source>
        <dbReference type="Pfam" id="PF07969"/>
    </source>
</evidence>
<reference evidence="2" key="1">
    <citation type="journal article" date="2015" name="Proc. Natl. Acad. Sci. U.S.A.">
        <title>Networks of energetic and metabolic interactions define dynamics in microbial communities.</title>
        <authorList>
            <person name="Embree M."/>
            <person name="Liu J.K."/>
            <person name="Al-Bassam M.M."/>
            <person name="Zengler K."/>
        </authorList>
    </citation>
    <scope>NUCLEOTIDE SEQUENCE</scope>
</reference>
<dbReference type="EMBL" id="LNQE01001433">
    <property type="protein sequence ID" value="KUG17577.1"/>
    <property type="molecule type" value="Genomic_DNA"/>
</dbReference>
<dbReference type="AlphaFoldDB" id="A0A0W8F9M9"/>
<dbReference type="InterPro" id="IPR012027">
    <property type="entry name" value="Formylmethanofuran_DH_asu"/>
</dbReference>
<feature type="domain" description="Amidohydrolase 3" evidence="1">
    <location>
        <begin position="51"/>
        <end position="523"/>
    </location>
</feature>
<dbReference type="InterPro" id="IPR050378">
    <property type="entry name" value="Metallo-dep_Hydrolases_sf"/>
</dbReference>
<proteinExistence type="predicted"/>
<comment type="caution">
    <text evidence="2">The sequence shown here is derived from an EMBL/GenBank/DDBJ whole genome shotgun (WGS) entry which is preliminary data.</text>
</comment>
<protein>
    <submittedName>
        <fullName evidence="2">Formylmethanofuran dehydrogenase subunit a</fullName>
        <ecNumber evidence="2">1.2.99.5</ecNumber>
    </submittedName>
</protein>
<name>A0A0W8F9M9_9ZZZZ</name>
<dbReference type="InterPro" id="IPR013108">
    <property type="entry name" value="Amidohydro_3"/>
</dbReference>
<dbReference type="SUPFAM" id="SSF51338">
    <property type="entry name" value="Composite domain of metallo-dependent hydrolases"/>
    <property type="match status" value="2"/>
</dbReference>
<dbReference type="CDD" id="cd01304">
    <property type="entry name" value="FMDH_A"/>
    <property type="match status" value="1"/>
</dbReference>
<dbReference type="GO" id="GO:0016810">
    <property type="term" value="F:hydrolase activity, acting on carbon-nitrogen (but not peptide) bonds"/>
    <property type="evidence" value="ECO:0007669"/>
    <property type="project" value="InterPro"/>
</dbReference>
<dbReference type="InterPro" id="IPR032466">
    <property type="entry name" value="Metal_Hydrolase"/>
</dbReference>